<dbReference type="Proteomes" id="UP000322553">
    <property type="component" value="Chromosome"/>
</dbReference>
<protein>
    <recommendedName>
        <fullName evidence="1">Inner membrane protein</fullName>
    </recommendedName>
</protein>
<evidence type="ECO:0000256" key="1">
    <source>
        <dbReference type="PIRNR" id="PIRNR016789"/>
    </source>
</evidence>
<dbReference type="Pfam" id="PF04304">
    <property type="entry name" value="DUF454"/>
    <property type="match status" value="1"/>
</dbReference>
<dbReference type="OrthoDB" id="9816293at2"/>
<accession>A0A1S1NYP1</accession>
<dbReference type="PANTHER" id="PTHR35813">
    <property type="entry name" value="INNER MEMBRANE PROTEIN YBAN"/>
    <property type="match status" value="1"/>
</dbReference>
<name>A0A1S1NYP1_9GAMM</name>
<gene>
    <name evidence="2" type="ORF">FY550_06215</name>
</gene>
<dbReference type="KEGG" id="kuy:FY550_06215"/>
<dbReference type="PIRSF" id="PIRSF016789">
    <property type="entry name" value="DUF454"/>
    <property type="match status" value="1"/>
</dbReference>
<evidence type="ECO:0000313" key="2">
    <source>
        <dbReference type="EMBL" id="QEL10753.1"/>
    </source>
</evidence>
<dbReference type="RefSeq" id="WP_070976742.1">
    <property type="nucleotide sequence ID" value="NZ_CP043420.1"/>
</dbReference>
<comment type="subcellular location">
    <subcellularLocation>
        <location evidence="1">Cell inner membrane</location>
        <topology evidence="1">Multi-pass membrane protein</topology>
    </subcellularLocation>
</comment>
<evidence type="ECO:0000313" key="3">
    <source>
        <dbReference type="Proteomes" id="UP000322553"/>
    </source>
</evidence>
<dbReference type="EMBL" id="CP043420">
    <property type="protein sequence ID" value="QEL10753.1"/>
    <property type="molecule type" value="Genomic_DNA"/>
</dbReference>
<dbReference type="InterPro" id="IPR007401">
    <property type="entry name" value="DUF454"/>
</dbReference>
<keyword evidence="1" id="KW-0472">Membrane</keyword>
<keyword evidence="1" id="KW-0997">Cell inner membrane</keyword>
<keyword evidence="1" id="KW-1003">Cell membrane</keyword>
<proteinExistence type="predicted"/>
<dbReference type="AlphaFoldDB" id="A0A1S1NYP1"/>
<sequence length="144" mass="15474">MSASQRERQGRKGDRRADGALLRGLWIGLAALCFVLGLAGVVLPLLPTTPFMLLAAGLASKGSPRFARWIRTHPVAGPAITNWEQERAISAKARCLAVLLIGCSAVAVMFMLDTLWLALVIVFGLSLLALWLGTRPSPSQPSRE</sequence>
<dbReference type="PANTHER" id="PTHR35813:SF1">
    <property type="entry name" value="INNER MEMBRANE PROTEIN YBAN"/>
    <property type="match status" value="1"/>
</dbReference>
<dbReference type="GO" id="GO:0005886">
    <property type="term" value="C:plasma membrane"/>
    <property type="evidence" value="ECO:0007669"/>
    <property type="project" value="UniProtKB-SubCell"/>
</dbReference>
<organism evidence="2 3">
    <name type="scientific">Kushneria phosphatilytica</name>
    <dbReference type="NCBI Taxonomy" id="657387"/>
    <lineage>
        <taxon>Bacteria</taxon>
        <taxon>Pseudomonadati</taxon>
        <taxon>Pseudomonadota</taxon>
        <taxon>Gammaproteobacteria</taxon>
        <taxon>Oceanospirillales</taxon>
        <taxon>Halomonadaceae</taxon>
        <taxon>Kushneria</taxon>
    </lineage>
</organism>
<keyword evidence="3" id="KW-1185">Reference proteome</keyword>
<reference evidence="2 3" key="1">
    <citation type="submission" date="2019-08" db="EMBL/GenBank/DDBJ databases">
        <title>Complete genome sequence of Kushneria sp. YCWA18, a halophilic phosphate-solubilizing bacterium isolated from Daqiao saltern in China.</title>
        <authorList>
            <person name="Du G.-X."/>
            <person name="Qu L.-Y."/>
        </authorList>
    </citation>
    <scope>NUCLEOTIDE SEQUENCE [LARGE SCALE GENOMIC DNA]</scope>
    <source>
        <strain evidence="2 3">YCWA18</strain>
    </source>
</reference>